<sequence length="185" mass="20927">MAASDFWKALDRLGLSQYHDRLLQEAFDSWEVLADITVEDCDALDIKLGHRRILQRAITESHRGRPQPLAIAVPHVRSKQRAPDPPRPVTSRDPGHDVSAIAQAKAGSKRRYRRHPKPDQNAPKRPTSAYVLFSNQTRNLLKGQGLSFTKIAKTVGERWQIMRITRSTLRISTSSTTTNSALRKE</sequence>
<dbReference type="PANTHER" id="PTHR46040">
    <property type="entry name" value="HIGH MOBILITY GROUP PROTEIN 2"/>
    <property type="match status" value="1"/>
</dbReference>
<evidence type="ECO:0000313" key="7">
    <source>
        <dbReference type="Proteomes" id="UP000803884"/>
    </source>
</evidence>
<dbReference type="InterPro" id="IPR013761">
    <property type="entry name" value="SAM/pointed_sf"/>
</dbReference>
<dbReference type="RefSeq" id="XP_069224760.1">
    <property type="nucleotide sequence ID" value="XM_069378107.1"/>
</dbReference>
<reference evidence="6 7" key="1">
    <citation type="journal article" date="2020" name="Microbiol. Resour. Announc.">
        <title>Draft Genome Sequence of a Cladosporium Species Isolated from the Mesophotic Ascidian Didemnum maculosum.</title>
        <authorList>
            <person name="Gioti A."/>
            <person name="Siaperas R."/>
            <person name="Nikolaivits E."/>
            <person name="Le Goff G."/>
            <person name="Ouazzani J."/>
            <person name="Kotoulas G."/>
            <person name="Topakas E."/>
        </authorList>
    </citation>
    <scope>NUCLEOTIDE SEQUENCE [LARGE SCALE GENOMIC DNA]</scope>
    <source>
        <strain evidence="6 7">TM138-S3</strain>
    </source>
</reference>
<keyword evidence="7" id="KW-1185">Reference proteome</keyword>
<accession>A0AB34KCQ0</accession>
<evidence type="ECO:0000256" key="4">
    <source>
        <dbReference type="SAM" id="MobiDB-lite"/>
    </source>
</evidence>
<dbReference type="PANTHER" id="PTHR46040:SF3">
    <property type="entry name" value="HIGH MOBILITY GROUP PROTEIN 2"/>
    <property type="match status" value="1"/>
</dbReference>
<dbReference type="PROSITE" id="PS50118">
    <property type="entry name" value="HMG_BOX_2"/>
    <property type="match status" value="1"/>
</dbReference>
<feature type="region of interest" description="Disordered" evidence="4">
    <location>
        <begin position="64"/>
        <end position="127"/>
    </location>
</feature>
<keyword evidence="1 3" id="KW-0238">DNA-binding</keyword>
<evidence type="ECO:0000313" key="6">
    <source>
        <dbReference type="EMBL" id="KAL1581651.1"/>
    </source>
</evidence>
<dbReference type="Pfam" id="PF00536">
    <property type="entry name" value="SAM_1"/>
    <property type="match status" value="1"/>
</dbReference>
<organism evidence="6 7">
    <name type="scientific">Cladosporium halotolerans</name>
    <dbReference type="NCBI Taxonomy" id="1052096"/>
    <lineage>
        <taxon>Eukaryota</taxon>
        <taxon>Fungi</taxon>
        <taxon>Dikarya</taxon>
        <taxon>Ascomycota</taxon>
        <taxon>Pezizomycotina</taxon>
        <taxon>Dothideomycetes</taxon>
        <taxon>Dothideomycetidae</taxon>
        <taxon>Cladosporiales</taxon>
        <taxon>Cladosporiaceae</taxon>
        <taxon>Cladosporium</taxon>
    </lineage>
</organism>
<dbReference type="GO" id="GO:0010468">
    <property type="term" value="P:regulation of gene expression"/>
    <property type="evidence" value="ECO:0007669"/>
    <property type="project" value="TreeGrafter"/>
</dbReference>
<protein>
    <recommendedName>
        <fullName evidence="5">HMG box domain-containing protein</fullName>
    </recommendedName>
</protein>
<dbReference type="GeneID" id="96010945"/>
<feature type="domain" description="HMG box" evidence="5">
    <location>
        <begin position="123"/>
        <end position="162"/>
    </location>
</feature>
<dbReference type="Pfam" id="PF00505">
    <property type="entry name" value="HMG_box"/>
    <property type="match status" value="1"/>
</dbReference>
<dbReference type="GO" id="GO:0003677">
    <property type="term" value="F:DNA binding"/>
    <property type="evidence" value="ECO:0007669"/>
    <property type="project" value="UniProtKB-UniRule"/>
</dbReference>
<dbReference type="SUPFAM" id="SSF47769">
    <property type="entry name" value="SAM/Pointed domain"/>
    <property type="match status" value="1"/>
</dbReference>
<dbReference type="InterPro" id="IPR001660">
    <property type="entry name" value="SAM"/>
</dbReference>
<dbReference type="GO" id="GO:0005634">
    <property type="term" value="C:nucleus"/>
    <property type="evidence" value="ECO:0007669"/>
    <property type="project" value="UniProtKB-UniRule"/>
</dbReference>
<evidence type="ECO:0000256" key="3">
    <source>
        <dbReference type="PROSITE-ProRule" id="PRU00267"/>
    </source>
</evidence>
<dbReference type="Gene3D" id="1.10.150.50">
    <property type="entry name" value="Transcription Factor, Ets-1"/>
    <property type="match status" value="1"/>
</dbReference>
<comment type="caution">
    <text evidence="6">The sequence shown here is derived from an EMBL/GenBank/DDBJ whole genome shotgun (WGS) entry which is preliminary data.</text>
</comment>
<evidence type="ECO:0000259" key="5">
    <source>
        <dbReference type="PROSITE" id="PS50118"/>
    </source>
</evidence>
<dbReference type="InterPro" id="IPR009071">
    <property type="entry name" value="HMG_box_dom"/>
</dbReference>
<evidence type="ECO:0000256" key="1">
    <source>
        <dbReference type="ARBA" id="ARBA00023125"/>
    </source>
</evidence>
<dbReference type="EMBL" id="JAAQHG020000357">
    <property type="protein sequence ID" value="KAL1581651.1"/>
    <property type="molecule type" value="Genomic_DNA"/>
</dbReference>
<feature type="compositionally biased region" description="Basic residues" evidence="4">
    <location>
        <begin position="107"/>
        <end position="116"/>
    </location>
</feature>
<dbReference type="Proteomes" id="UP000803884">
    <property type="component" value="Unassembled WGS sequence"/>
</dbReference>
<feature type="DNA-binding region" description="HMG box" evidence="3">
    <location>
        <begin position="123"/>
        <end position="162"/>
    </location>
</feature>
<keyword evidence="2 3" id="KW-0539">Nucleus</keyword>
<dbReference type="InterPro" id="IPR051965">
    <property type="entry name" value="ChromReg_NeuronalGeneExpr"/>
</dbReference>
<proteinExistence type="predicted"/>
<dbReference type="InterPro" id="IPR036910">
    <property type="entry name" value="HMG_box_dom_sf"/>
</dbReference>
<evidence type="ECO:0000256" key="2">
    <source>
        <dbReference type="ARBA" id="ARBA00023242"/>
    </source>
</evidence>
<dbReference type="AlphaFoldDB" id="A0AB34KCQ0"/>
<dbReference type="Gene3D" id="1.10.30.10">
    <property type="entry name" value="High mobility group box domain"/>
    <property type="match status" value="1"/>
</dbReference>
<dbReference type="SUPFAM" id="SSF47095">
    <property type="entry name" value="HMG-box"/>
    <property type="match status" value="1"/>
</dbReference>
<name>A0AB34KCQ0_9PEZI</name>
<gene>
    <name evidence="6" type="ORF">WHR41_09504</name>
</gene>